<comment type="caution">
    <text evidence="3">The sequence shown here is derived from an EMBL/GenBank/DDBJ whole genome shotgun (WGS) entry which is preliminary data.</text>
</comment>
<dbReference type="PANTHER" id="PTHR36709">
    <property type="entry name" value="OS02G0604100 PROTEIN"/>
    <property type="match status" value="1"/>
</dbReference>
<dbReference type="PANTHER" id="PTHR36709:SF1">
    <property type="entry name" value="OS02G0604100 PROTEIN"/>
    <property type="match status" value="1"/>
</dbReference>
<organism evidence="3 4">
    <name type="scientific">Brassica cretica</name>
    <name type="common">Mustard</name>
    <dbReference type="NCBI Taxonomy" id="69181"/>
    <lineage>
        <taxon>Eukaryota</taxon>
        <taxon>Viridiplantae</taxon>
        <taxon>Streptophyta</taxon>
        <taxon>Embryophyta</taxon>
        <taxon>Tracheophyta</taxon>
        <taxon>Spermatophyta</taxon>
        <taxon>Magnoliopsida</taxon>
        <taxon>eudicotyledons</taxon>
        <taxon>Gunneridae</taxon>
        <taxon>Pentapetalae</taxon>
        <taxon>rosids</taxon>
        <taxon>malvids</taxon>
        <taxon>Brassicales</taxon>
        <taxon>Brassicaceae</taxon>
        <taxon>Brassiceae</taxon>
        <taxon>Brassica</taxon>
    </lineage>
</organism>
<dbReference type="Proteomes" id="UP000712281">
    <property type="component" value="Unassembled WGS sequence"/>
</dbReference>
<dbReference type="EMBL" id="QGKW02001940">
    <property type="protein sequence ID" value="KAF2558073.1"/>
    <property type="molecule type" value="Genomic_DNA"/>
</dbReference>
<evidence type="ECO:0000313" key="3">
    <source>
        <dbReference type="EMBL" id="KAF2558073.1"/>
    </source>
</evidence>
<keyword evidence="2" id="KW-1133">Transmembrane helix</keyword>
<evidence type="ECO:0000256" key="1">
    <source>
        <dbReference type="SAM" id="MobiDB-lite"/>
    </source>
</evidence>
<evidence type="ECO:0000313" key="4">
    <source>
        <dbReference type="Proteomes" id="UP000712281"/>
    </source>
</evidence>
<dbReference type="AlphaFoldDB" id="A0A8S9HJD8"/>
<reference evidence="3" key="1">
    <citation type="submission" date="2019-12" db="EMBL/GenBank/DDBJ databases">
        <title>Genome sequencing and annotation of Brassica cretica.</title>
        <authorList>
            <person name="Studholme D.J."/>
            <person name="Sarris P.F."/>
        </authorList>
    </citation>
    <scope>NUCLEOTIDE SEQUENCE</scope>
    <source>
        <strain evidence="3">PFS-001/15</strain>
        <tissue evidence="3">Leaf</tissue>
    </source>
</reference>
<sequence>MAKYNEIAKKKREAKADRKRAIHGDPLTNKLKSRAPVVSVSGKRQKKLLRKWRREQKEMVEKGLVTMEDVEMASADGASEEESKKPPRKFSVKKTLKLNKLKNKGTSLFYLSVCYLIYAILANRGSNKILSTQMAKYNEIAKKKREAKADRKRAIHGDPLTNKLKSRAPVVSVSGKRQKKLLRKWRREQKEMVEKGLVTMEDVEMASADGLSSCFKGHSFCPCASEEESKKPPRKFSVKKTLKLNKLKNKGTSLFYLS</sequence>
<gene>
    <name evidence="3" type="ORF">F2Q68_00013071</name>
</gene>
<keyword evidence="2" id="KW-0472">Membrane</keyword>
<name>A0A8S9HJD8_BRACR</name>
<keyword evidence="2" id="KW-0812">Transmembrane</keyword>
<feature type="transmembrane region" description="Helical" evidence="2">
    <location>
        <begin position="107"/>
        <end position="125"/>
    </location>
</feature>
<protein>
    <submittedName>
        <fullName evidence="3">Uncharacterized protein</fullName>
    </submittedName>
</protein>
<accession>A0A8S9HJD8</accession>
<feature type="non-terminal residue" evidence="3">
    <location>
        <position position="1"/>
    </location>
</feature>
<feature type="compositionally biased region" description="Basic residues" evidence="1">
    <location>
        <begin position="9"/>
        <end position="21"/>
    </location>
</feature>
<proteinExistence type="predicted"/>
<evidence type="ECO:0000256" key="2">
    <source>
        <dbReference type="SAM" id="Phobius"/>
    </source>
</evidence>
<feature type="region of interest" description="Disordered" evidence="1">
    <location>
        <begin position="1"/>
        <end position="25"/>
    </location>
</feature>